<proteinExistence type="predicted"/>
<accession>A0A8J2HDR4</accession>
<keyword evidence="2" id="KW-1185">Reference proteome</keyword>
<name>A0A8J2HDR4_COTCN</name>
<dbReference type="EMBL" id="CAJNRD030001120">
    <property type="protein sequence ID" value="CAG5092327.1"/>
    <property type="molecule type" value="Genomic_DNA"/>
</dbReference>
<dbReference type="OrthoDB" id="435754at2759"/>
<reference evidence="1" key="1">
    <citation type="submission" date="2021-04" db="EMBL/GenBank/DDBJ databases">
        <authorList>
            <person name="Chebbi M.A.C M."/>
        </authorList>
    </citation>
    <scope>NUCLEOTIDE SEQUENCE</scope>
</reference>
<comment type="caution">
    <text evidence="1">The sequence shown here is derived from an EMBL/GenBank/DDBJ whole genome shotgun (WGS) entry which is preliminary data.</text>
</comment>
<dbReference type="AlphaFoldDB" id="A0A8J2HDR4"/>
<gene>
    <name evidence="1" type="ORF">HICCMSTLAB_LOCUS6053</name>
</gene>
<organism evidence="1 2">
    <name type="scientific">Cotesia congregata</name>
    <name type="common">Parasitoid wasp</name>
    <name type="synonym">Apanteles congregatus</name>
    <dbReference type="NCBI Taxonomy" id="51543"/>
    <lineage>
        <taxon>Eukaryota</taxon>
        <taxon>Metazoa</taxon>
        <taxon>Ecdysozoa</taxon>
        <taxon>Arthropoda</taxon>
        <taxon>Hexapoda</taxon>
        <taxon>Insecta</taxon>
        <taxon>Pterygota</taxon>
        <taxon>Neoptera</taxon>
        <taxon>Endopterygota</taxon>
        <taxon>Hymenoptera</taxon>
        <taxon>Apocrita</taxon>
        <taxon>Ichneumonoidea</taxon>
        <taxon>Braconidae</taxon>
        <taxon>Microgastrinae</taxon>
        <taxon>Cotesia</taxon>
    </lineage>
</organism>
<dbReference type="Proteomes" id="UP000786811">
    <property type="component" value="Unassembled WGS sequence"/>
</dbReference>
<evidence type="ECO:0000313" key="2">
    <source>
        <dbReference type="Proteomes" id="UP000786811"/>
    </source>
</evidence>
<evidence type="ECO:0000313" key="1">
    <source>
        <dbReference type="EMBL" id="CAG5092327.1"/>
    </source>
</evidence>
<protein>
    <submittedName>
        <fullName evidence="1">Uncharacterized protein</fullName>
    </submittedName>
</protein>
<sequence>MANNVSERSKSNAWICSYTGENYLAELQICYDTHLRVMDCPNVYWSDERLETDIRYLEKLPKM</sequence>